<dbReference type="OrthoDB" id="9797653at2"/>
<keyword evidence="1" id="KW-0808">Transferase</keyword>
<dbReference type="Gene3D" id="3.30.1540.10">
    <property type="entry name" value="formyl-coa transferase, domain 3"/>
    <property type="match status" value="1"/>
</dbReference>
<evidence type="ECO:0000313" key="1">
    <source>
        <dbReference type="EMBL" id="RCW72893.1"/>
    </source>
</evidence>
<dbReference type="InterPro" id="IPR050509">
    <property type="entry name" value="CoA-transferase_III"/>
</dbReference>
<reference evidence="1 2" key="1">
    <citation type="submission" date="2018-07" db="EMBL/GenBank/DDBJ databases">
        <title>Genomic Encyclopedia of Type Strains, Phase IV (KMG-IV): sequencing the most valuable type-strain genomes for metagenomic binning, comparative biology and taxonomic classification.</title>
        <authorList>
            <person name="Goeker M."/>
        </authorList>
    </citation>
    <scope>NUCLEOTIDE SEQUENCE [LARGE SCALE GENOMIC DNA]</scope>
    <source>
        <strain evidence="1 2">DSM 21634</strain>
    </source>
</reference>
<dbReference type="InterPro" id="IPR044855">
    <property type="entry name" value="CoA-Trfase_III_dom3_sf"/>
</dbReference>
<organism evidence="1 2">
    <name type="scientific">Pseudorhodoferax soli</name>
    <dbReference type="NCBI Taxonomy" id="545864"/>
    <lineage>
        <taxon>Bacteria</taxon>
        <taxon>Pseudomonadati</taxon>
        <taxon>Pseudomonadota</taxon>
        <taxon>Betaproteobacteria</taxon>
        <taxon>Burkholderiales</taxon>
        <taxon>Comamonadaceae</taxon>
    </lineage>
</organism>
<gene>
    <name evidence="1" type="ORF">DES41_103501</name>
</gene>
<name>A0A368XY25_9BURK</name>
<dbReference type="SUPFAM" id="SSF89796">
    <property type="entry name" value="CoA-transferase family III (CaiB/BaiF)"/>
    <property type="match status" value="1"/>
</dbReference>
<dbReference type="Gene3D" id="3.40.50.10540">
    <property type="entry name" value="Crotonobetainyl-coa:carnitine coa-transferase, domain 1"/>
    <property type="match status" value="1"/>
</dbReference>
<dbReference type="EMBL" id="QPJK01000003">
    <property type="protein sequence ID" value="RCW72893.1"/>
    <property type="molecule type" value="Genomic_DNA"/>
</dbReference>
<proteinExistence type="predicted"/>
<dbReference type="AlphaFoldDB" id="A0A368XY25"/>
<keyword evidence="2" id="KW-1185">Reference proteome</keyword>
<dbReference type="GO" id="GO:0016740">
    <property type="term" value="F:transferase activity"/>
    <property type="evidence" value="ECO:0007669"/>
    <property type="project" value="UniProtKB-KW"/>
</dbReference>
<accession>A0A368XY25</accession>
<dbReference type="Proteomes" id="UP000252884">
    <property type="component" value="Unassembled WGS sequence"/>
</dbReference>
<dbReference type="InterPro" id="IPR003673">
    <property type="entry name" value="CoA-Trfase_fam_III"/>
</dbReference>
<dbReference type="PANTHER" id="PTHR48228">
    <property type="entry name" value="SUCCINYL-COA--D-CITRAMALATE COA-TRANSFERASE"/>
    <property type="match status" value="1"/>
</dbReference>
<dbReference type="Pfam" id="PF02515">
    <property type="entry name" value="CoA_transf_3"/>
    <property type="match status" value="1"/>
</dbReference>
<evidence type="ECO:0000313" key="2">
    <source>
        <dbReference type="Proteomes" id="UP000252884"/>
    </source>
</evidence>
<comment type="caution">
    <text evidence="1">The sequence shown here is derived from an EMBL/GenBank/DDBJ whole genome shotgun (WGS) entry which is preliminary data.</text>
</comment>
<dbReference type="InterPro" id="IPR023606">
    <property type="entry name" value="CoA-Trfase_III_dom_1_sf"/>
</dbReference>
<dbReference type="PANTHER" id="PTHR48228:SF5">
    <property type="entry name" value="ALPHA-METHYLACYL-COA RACEMASE"/>
    <property type="match status" value="1"/>
</dbReference>
<protein>
    <submittedName>
        <fullName evidence="1">Crotonobetainyl-CoA:carnitine CoA-transferase CaiB-like acyl-CoA transferase</fullName>
    </submittedName>
</protein>
<sequence length="301" mass="31451">MTSTTTRSARAPRPLAGVRILSLALNLPGPAALMRCRTMGATCVKLEPPGPDGGPGDPMATYAPGAYATLHEGVRVLQANLKTEPGQKALHRELARTDVLLTSFRPSALAKLDLGWRRLHKLYPQLSQAAIVGATGARAEEPGHDLTYVAEHGLVNGLELPPTLYADMGGSLAASEAVLQAQLLRAAKGSGVFLEVALADAAAYLALPRAWGLTTPQGSVGGAHAGYRVYPCKDGRVAVAALEPHFAKALCTAAGVADASRKGMLSASTHAAVAAFFATRTRKQLEKLGHEQDIPLHGLPR</sequence>
<dbReference type="RefSeq" id="WP_114468273.1">
    <property type="nucleotide sequence ID" value="NZ_QPJK01000003.1"/>
</dbReference>